<dbReference type="AlphaFoldDB" id="A0A412H1B2"/>
<dbReference type="EMBL" id="QRUY01000060">
    <property type="protein sequence ID" value="RGS02032.1"/>
    <property type="molecule type" value="Genomic_DNA"/>
</dbReference>
<evidence type="ECO:0000313" key="2">
    <source>
        <dbReference type="Proteomes" id="UP000285750"/>
    </source>
</evidence>
<organism evidence="1 2">
    <name type="scientific">Phocaeicola plebeius</name>
    <dbReference type="NCBI Taxonomy" id="310297"/>
    <lineage>
        <taxon>Bacteria</taxon>
        <taxon>Pseudomonadati</taxon>
        <taxon>Bacteroidota</taxon>
        <taxon>Bacteroidia</taxon>
        <taxon>Bacteroidales</taxon>
        <taxon>Bacteroidaceae</taxon>
        <taxon>Phocaeicola</taxon>
    </lineage>
</organism>
<name>A0A412H1B2_9BACT</name>
<dbReference type="RefSeq" id="WP_118432468.1">
    <property type="nucleotide sequence ID" value="NZ_JAQCWP010000062.1"/>
</dbReference>
<comment type="caution">
    <text evidence="1">The sequence shown here is derived from an EMBL/GenBank/DDBJ whole genome shotgun (WGS) entry which is preliminary data.</text>
</comment>
<dbReference type="Proteomes" id="UP000285750">
    <property type="component" value="Unassembled WGS sequence"/>
</dbReference>
<accession>A0A412H1B2</accession>
<protein>
    <submittedName>
        <fullName evidence="1">Uncharacterized protein</fullName>
    </submittedName>
</protein>
<reference evidence="1 2" key="1">
    <citation type="submission" date="2018-08" db="EMBL/GenBank/DDBJ databases">
        <title>A genome reference for cultivated species of the human gut microbiota.</title>
        <authorList>
            <person name="Zou Y."/>
            <person name="Xue W."/>
            <person name="Luo G."/>
        </authorList>
    </citation>
    <scope>NUCLEOTIDE SEQUENCE [LARGE SCALE GENOMIC DNA]</scope>
    <source>
        <strain evidence="1 2">AF24-16AC</strain>
    </source>
</reference>
<sequence>MMVSVTKAEYEAIMFCREQVTGAIEGASDENYVKEASEAIEGIVSFRKKYLKAAAKQNCLATAKQAVKKMHPEIKGQMFNKLVRIVAKQLNEE</sequence>
<evidence type="ECO:0000313" key="1">
    <source>
        <dbReference type="EMBL" id="RGS02032.1"/>
    </source>
</evidence>
<gene>
    <name evidence="1" type="ORF">DWY14_16585</name>
</gene>
<proteinExistence type="predicted"/>